<evidence type="ECO:0000313" key="2">
    <source>
        <dbReference type="EMBL" id="HHS29464.1"/>
    </source>
</evidence>
<accession>A0A7V6A3B2</accession>
<keyword evidence="1" id="KW-0812">Transmembrane</keyword>
<feature type="transmembrane region" description="Helical" evidence="1">
    <location>
        <begin position="12"/>
        <end position="32"/>
    </location>
</feature>
<keyword evidence="1" id="KW-0472">Membrane</keyword>
<reference evidence="2" key="1">
    <citation type="journal article" date="2020" name="mSystems">
        <title>Genome- and Community-Level Interaction Insights into Carbon Utilization and Element Cycling Functions of Hydrothermarchaeota in Hydrothermal Sediment.</title>
        <authorList>
            <person name="Zhou Z."/>
            <person name="Liu Y."/>
            <person name="Xu W."/>
            <person name="Pan J."/>
            <person name="Luo Z.H."/>
            <person name="Li M."/>
        </authorList>
    </citation>
    <scope>NUCLEOTIDE SEQUENCE [LARGE SCALE GENOMIC DNA]</scope>
    <source>
        <strain evidence="2">SpSt-767</strain>
    </source>
</reference>
<name>A0A7V6A3B2_9BACT</name>
<protein>
    <submittedName>
        <fullName evidence="2">Uncharacterized protein</fullName>
    </submittedName>
</protein>
<proteinExistence type="predicted"/>
<dbReference type="EMBL" id="DTGR01000117">
    <property type="protein sequence ID" value="HHS29464.1"/>
    <property type="molecule type" value="Genomic_DNA"/>
</dbReference>
<evidence type="ECO:0000256" key="1">
    <source>
        <dbReference type="SAM" id="Phobius"/>
    </source>
</evidence>
<comment type="caution">
    <text evidence="2">The sequence shown here is derived from an EMBL/GenBank/DDBJ whole genome shotgun (WGS) entry which is preliminary data.</text>
</comment>
<dbReference type="AlphaFoldDB" id="A0A7V6A3B2"/>
<sequence length="350" mass="41191">METSILQFLPRFWWIWVPGGLAILWGISLVLVRRWTLKQCSAALNREVRFDAPHCRLPDLHPQDQEALRLLREYRRRYLLRLWPDTRFSFREINDLAQTLVTEIARIYYPEEERPELKASLADLVALYRRVGVRLTAWLETAPFRPLRDMELATVMLIHETYQKVVDNPVHQFLKRYHLYRAARWTWAAINIANPFYWGRQAAYRSSREFLARVFLAKVVTVVGEEAMRLYSRRSLNLHVFRRCQVGVQEMINLAMGQNGTLPAEVILTLLKSVLKVKGLEDQEKVALLRRLSHPHTRDTGLAELTSAEQKEVHEWLQGLVKTCWRGPERRQLLNMVQARWQEIGTKSEA</sequence>
<gene>
    <name evidence="2" type="ORF">ENV52_07170</name>
</gene>
<organism evidence="2">
    <name type="scientific">Desulfobacca acetoxidans</name>
    <dbReference type="NCBI Taxonomy" id="60893"/>
    <lineage>
        <taxon>Bacteria</taxon>
        <taxon>Pseudomonadati</taxon>
        <taxon>Thermodesulfobacteriota</taxon>
        <taxon>Desulfobaccia</taxon>
        <taxon>Desulfobaccales</taxon>
        <taxon>Desulfobaccaceae</taxon>
        <taxon>Desulfobacca</taxon>
    </lineage>
</organism>
<keyword evidence="1" id="KW-1133">Transmembrane helix</keyword>